<accession>A0A0N0BFZ8</accession>
<reference evidence="1 2" key="1">
    <citation type="submission" date="2015-07" db="EMBL/GenBank/DDBJ databases">
        <title>The genome of Melipona quadrifasciata.</title>
        <authorList>
            <person name="Pan H."/>
            <person name="Kapheim K."/>
        </authorList>
    </citation>
    <scope>NUCLEOTIDE SEQUENCE [LARGE SCALE GENOMIC DNA]</scope>
    <source>
        <strain evidence="1">0111107301</strain>
        <tissue evidence="1">Whole body</tissue>
    </source>
</reference>
<dbReference type="Proteomes" id="UP000053105">
    <property type="component" value="Unassembled WGS sequence"/>
</dbReference>
<sequence length="51" mass="5962">MYSSERGPVSTSTRQLLKNRTYNVEMVKGISKTLKTKKENKKRNRVYINNA</sequence>
<gene>
    <name evidence="1" type="ORF">WN51_14148</name>
</gene>
<dbReference type="AlphaFoldDB" id="A0A0N0BFZ8"/>
<keyword evidence="2" id="KW-1185">Reference proteome</keyword>
<evidence type="ECO:0000313" key="1">
    <source>
        <dbReference type="EMBL" id="KOX74068.1"/>
    </source>
</evidence>
<organism evidence="1 2">
    <name type="scientific">Melipona quadrifasciata</name>
    <dbReference type="NCBI Taxonomy" id="166423"/>
    <lineage>
        <taxon>Eukaryota</taxon>
        <taxon>Metazoa</taxon>
        <taxon>Ecdysozoa</taxon>
        <taxon>Arthropoda</taxon>
        <taxon>Hexapoda</taxon>
        <taxon>Insecta</taxon>
        <taxon>Pterygota</taxon>
        <taxon>Neoptera</taxon>
        <taxon>Endopterygota</taxon>
        <taxon>Hymenoptera</taxon>
        <taxon>Apocrita</taxon>
        <taxon>Aculeata</taxon>
        <taxon>Apoidea</taxon>
        <taxon>Anthophila</taxon>
        <taxon>Apidae</taxon>
        <taxon>Melipona</taxon>
    </lineage>
</organism>
<dbReference type="EMBL" id="KQ435794">
    <property type="protein sequence ID" value="KOX74068.1"/>
    <property type="molecule type" value="Genomic_DNA"/>
</dbReference>
<name>A0A0N0BFZ8_9HYME</name>
<evidence type="ECO:0000313" key="2">
    <source>
        <dbReference type="Proteomes" id="UP000053105"/>
    </source>
</evidence>
<proteinExistence type="predicted"/>
<protein>
    <submittedName>
        <fullName evidence="1">Uncharacterized protein</fullName>
    </submittedName>
</protein>